<evidence type="ECO:0000313" key="2">
    <source>
        <dbReference type="Proteomes" id="UP001597214"/>
    </source>
</evidence>
<name>A0ABW4LTP5_9BACI</name>
<proteinExistence type="predicted"/>
<dbReference type="Proteomes" id="UP001597214">
    <property type="component" value="Unassembled WGS sequence"/>
</dbReference>
<protein>
    <submittedName>
        <fullName evidence="1">YppG family protein</fullName>
    </submittedName>
</protein>
<accession>A0ABW4LTP5</accession>
<comment type="caution">
    <text evidence="1">The sequence shown here is derived from an EMBL/GenBank/DDBJ whole genome shotgun (WGS) entry which is preliminary data.</text>
</comment>
<keyword evidence="2" id="KW-1185">Reference proteome</keyword>
<sequence>MFGHKHRRRMVQNKIPYSGYSYPYPSGHSQSNQNNYMYYPNQGFYGMPNQASQLPSYGQPNMQQPFFMPYPKSMQQSAPKPPQGGMQSILAQFKTKEGGYDFNKMVNTAGQMMNTVNQLNGMVKQVGALFKTKV</sequence>
<dbReference type="InterPro" id="IPR025555">
    <property type="entry name" value="YppG"/>
</dbReference>
<dbReference type="Pfam" id="PF14179">
    <property type="entry name" value="YppG"/>
    <property type="match status" value="1"/>
</dbReference>
<dbReference type="RefSeq" id="WP_377929707.1">
    <property type="nucleotide sequence ID" value="NZ_JBHUEM010000045.1"/>
</dbReference>
<evidence type="ECO:0000313" key="1">
    <source>
        <dbReference type="EMBL" id="MFD1738502.1"/>
    </source>
</evidence>
<gene>
    <name evidence="1" type="ORF">ACFSCX_18430</name>
</gene>
<reference evidence="2" key="1">
    <citation type="journal article" date="2019" name="Int. J. Syst. Evol. Microbiol.">
        <title>The Global Catalogue of Microorganisms (GCM) 10K type strain sequencing project: providing services to taxonomists for standard genome sequencing and annotation.</title>
        <authorList>
            <consortium name="The Broad Institute Genomics Platform"/>
            <consortium name="The Broad Institute Genome Sequencing Center for Infectious Disease"/>
            <person name="Wu L."/>
            <person name="Ma J."/>
        </authorList>
    </citation>
    <scope>NUCLEOTIDE SEQUENCE [LARGE SCALE GENOMIC DNA]</scope>
    <source>
        <strain evidence="2">CCUG 49339</strain>
    </source>
</reference>
<dbReference type="EMBL" id="JBHUEM010000045">
    <property type="protein sequence ID" value="MFD1738502.1"/>
    <property type="molecule type" value="Genomic_DNA"/>
</dbReference>
<organism evidence="1 2">
    <name type="scientific">Bacillus salitolerans</name>
    <dbReference type="NCBI Taxonomy" id="1437434"/>
    <lineage>
        <taxon>Bacteria</taxon>
        <taxon>Bacillati</taxon>
        <taxon>Bacillota</taxon>
        <taxon>Bacilli</taxon>
        <taxon>Bacillales</taxon>
        <taxon>Bacillaceae</taxon>
        <taxon>Bacillus</taxon>
    </lineage>
</organism>